<name>I3CFY9_9GAMM</name>
<keyword evidence="1" id="KW-0732">Signal</keyword>
<evidence type="ECO:0000313" key="2">
    <source>
        <dbReference type="EMBL" id="EIJ42532.1"/>
    </source>
</evidence>
<feature type="chain" id="PRO_5003668874" description="Phosphoribosyl-AMP cyclohydrolase" evidence="1">
    <location>
        <begin position="21"/>
        <end position="177"/>
    </location>
</feature>
<organism evidence="2 3">
    <name type="scientific">Beggiatoa alba B18LD</name>
    <dbReference type="NCBI Taxonomy" id="395493"/>
    <lineage>
        <taxon>Bacteria</taxon>
        <taxon>Pseudomonadati</taxon>
        <taxon>Pseudomonadota</taxon>
        <taxon>Gammaproteobacteria</taxon>
        <taxon>Thiotrichales</taxon>
        <taxon>Thiotrichaceae</taxon>
        <taxon>Beggiatoa</taxon>
    </lineage>
</organism>
<dbReference type="Gene3D" id="3.10.450.50">
    <property type="match status" value="1"/>
</dbReference>
<protein>
    <recommendedName>
        <fullName evidence="4">Phosphoribosyl-AMP cyclohydrolase</fullName>
    </recommendedName>
</protein>
<dbReference type="OrthoDB" id="9807600at2"/>
<evidence type="ECO:0000313" key="3">
    <source>
        <dbReference type="Proteomes" id="UP000005744"/>
    </source>
</evidence>
<sequence>MKINLISCAVVLLFSSNVMAAKPITEEEVLAAQAQWAEAIVTIGKAYVAKEDYKAVAKNIVDTLYGYDQGDVLFKPTKAADQQFRLTKEEALSYFVTGSIAEDHGFALQPWTKVRFDTKNIVIDSDSALAMGNYYFTDAKTGNEAKVEFTFGYKRDEKDNLIINLHHSSMPYHPISH</sequence>
<evidence type="ECO:0000256" key="1">
    <source>
        <dbReference type="SAM" id="SignalP"/>
    </source>
</evidence>
<evidence type="ECO:0008006" key="4">
    <source>
        <dbReference type="Google" id="ProtNLM"/>
    </source>
</evidence>
<dbReference type="RefSeq" id="WP_002685560.1">
    <property type="nucleotide sequence ID" value="NZ_JH600070.1"/>
</dbReference>
<dbReference type="Proteomes" id="UP000005744">
    <property type="component" value="Unassembled WGS sequence"/>
</dbReference>
<dbReference type="eggNOG" id="COG4337">
    <property type="taxonomic scope" value="Bacteria"/>
</dbReference>
<proteinExistence type="predicted"/>
<reference evidence="2 3" key="1">
    <citation type="submission" date="2011-11" db="EMBL/GenBank/DDBJ databases">
        <title>Improved High-Quality Draft sequence of Beggiatoa alba B18lD.</title>
        <authorList>
            <consortium name="US DOE Joint Genome Institute"/>
            <person name="Lucas S."/>
            <person name="Han J."/>
            <person name="Lapidus A."/>
            <person name="Cheng J.-F."/>
            <person name="Goodwin L."/>
            <person name="Pitluck S."/>
            <person name="Peters L."/>
            <person name="Mikhailova N."/>
            <person name="Held B."/>
            <person name="Detter J.C."/>
            <person name="Han C."/>
            <person name="Tapia R."/>
            <person name="Land M."/>
            <person name="Hauser L."/>
            <person name="Kyrpides N."/>
            <person name="Ivanova N."/>
            <person name="Pagani I."/>
            <person name="Samuel K."/>
            <person name="Teske A."/>
            <person name="Mueller J."/>
            <person name="Woyke T."/>
        </authorList>
    </citation>
    <scope>NUCLEOTIDE SEQUENCE [LARGE SCALE GENOMIC DNA]</scope>
    <source>
        <strain evidence="2 3">B18LD</strain>
    </source>
</reference>
<dbReference type="PIRSF" id="PIRSF028288">
    <property type="entry name" value="UCP028288"/>
    <property type="match status" value="1"/>
</dbReference>
<gene>
    <name evidence="2" type="ORF">BegalDRAFT_1653</name>
</gene>
<accession>I3CFY9</accession>
<dbReference type="HOGENOM" id="CLU_100902_1_0_6"/>
<keyword evidence="3" id="KW-1185">Reference proteome</keyword>
<dbReference type="InterPro" id="IPR016878">
    <property type="entry name" value="MICAH-like"/>
</dbReference>
<dbReference type="EMBL" id="JH600070">
    <property type="protein sequence ID" value="EIJ42532.1"/>
    <property type="molecule type" value="Genomic_DNA"/>
</dbReference>
<feature type="signal peptide" evidence="1">
    <location>
        <begin position="1"/>
        <end position="20"/>
    </location>
</feature>
<dbReference type="AlphaFoldDB" id="I3CFY9"/>